<sequence>MAKEHFRRSKRIYDGLNERLKEQLVIGINNPEESQALLRCSEQTSGRRQQSWQQLMTNMIS</sequence>
<evidence type="ECO:0000313" key="2">
    <source>
        <dbReference type="EMBL" id="KRX99404.1"/>
    </source>
</evidence>
<dbReference type="AlphaFoldDB" id="A0A0V0YG58"/>
<evidence type="ECO:0000313" key="1">
    <source>
        <dbReference type="EMBL" id="KRX99374.1"/>
    </source>
</evidence>
<dbReference type="Proteomes" id="UP000054815">
    <property type="component" value="Unassembled WGS sequence"/>
</dbReference>
<accession>A0A0V0YG58</accession>
<organism evidence="1 3">
    <name type="scientific">Trichinella pseudospiralis</name>
    <name type="common">Parasitic roundworm</name>
    <dbReference type="NCBI Taxonomy" id="6337"/>
    <lineage>
        <taxon>Eukaryota</taxon>
        <taxon>Metazoa</taxon>
        <taxon>Ecdysozoa</taxon>
        <taxon>Nematoda</taxon>
        <taxon>Enoplea</taxon>
        <taxon>Dorylaimia</taxon>
        <taxon>Trichinellida</taxon>
        <taxon>Trichinellidae</taxon>
        <taxon>Trichinella</taxon>
    </lineage>
</organism>
<evidence type="ECO:0000313" key="3">
    <source>
        <dbReference type="Proteomes" id="UP000054815"/>
    </source>
</evidence>
<proteinExistence type="predicted"/>
<dbReference type="EMBL" id="JYDU01000015">
    <property type="protein sequence ID" value="KRX99374.1"/>
    <property type="molecule type" value="Genomic_DNA"/>
</dbReference>
<name>A0A0V0YG58_TRIPS</name>
<dbReference type="STRING" id="6337.A0A0V0YG58"/>
<dbReference type="EMBL" id="JYDU01000015">
    <property type="protein sequence ID" value="KRX99404.1"/>
    <property type="molecule type" value="Genomic_DNA"/>
</dbReference>
<comment type="caution">
    <text evidence="1">The sequence shown here is derived from an EMBL/GenBank/DDBJ whole genome shotgun (WGS) entry which is preliminary data.</text>
</comment>
<protein>
    <submittedName>
        <fullName evidence="1">Uncharacterized protein</fullName>
    </submittedName>
</protein>
<gene>
    <name evidence="1" type="ORF">T4E_6566</name>
    <name evidence="2" type="ORF">T4E_8438</name>
</gene>
<reference evidence="1 3" key="1">
    <citation type="submission" date="2015-01" db="EMBL/GenBank/DDBJ databases">
        <title>Evolution of Trichinella species and genotypes.</title>
        <authorList>
            <person name="Korhonen P.K."/>
            <person name="Edoardo P."/>
            <person name="Giuseppe L.R."/>
            <person name="Gasser R.B."/>
        </authorList>
    </citation>
    <scope>NUCLEOTIDE SEQUENCE [LARGE SCALE GENOMIC DNA]</scope>
    <source>
        <strain evidence="1">ISS141</strain>
    </source>
</reference>